<name>A0ABN8LZI0_9CNID</name>
<dbReference type="InterPro" id="IPR053790">
    <property type="entry name" value="P5CR-like_CS"/>
</dbReference>
<evidence type="ECO:0000259" key="6">
    <source>
        <dbReference type="Pfam" id="PF03807"/>
    </source>
</evidence>
<dbReference type="InterPro" id="IPR029036">
    <property type="entry name" value="P5CR_dimer"/>
</dbReference>
<feature type="domain" description="Pyrroline-5-carboxylate reductase catalytic N-terminal" evidence="6">
    <location>
        <begin position="6"/>
        <end position="100"/>
    </location>
</feature>
<protein>
    <recommendedName>
        <fullName evidence="3 5">Pyrroline-5-carboxylate reductase</fullName>
        <ecNumber evidence="3 5">1.5.1.2</ecNumber>
    </recommendedName>
</protein>
<evidence type="ECO:0000313" key="8">
    <source>
        <dbReference type="EMBL" id="CAH3022502.1"/>
    </source>
</evidence>
<dbReference type="PIRSF" id="PIRSF000193">
    <property type="entry name" value="Pyrrol-5-carb_rd"/>
    <property type="match status" value="1"/>
</dbReference>
<evidence type="ECO:0000313" key="9">
    <source>
        <dbReference type="Proteomes" id="UP001159427"/>
    </source>
</evidence>
<reference evidence="8 9" key="1">
    <citation type="submission" date="2022-05" db="EMBL/GenBank/DDBJ databases">
        <authorList>
            <consortium name="Genoscope - CEA"/>
            <person name="William W."/>
        </authorList>
    </citation>
    <scope>NUCLEOTIDE SEQUENCE [LARGE SCALE GENOMIC DNA]</scope>
</reference>
<keyword evidence="5" id="KW-0028">Amino-acid biosynthesis</keyword>
<keyword evidence="4 5" id="KW-0641">Proline biosynthesis</keyword>
<dbReference type="InterPro" id="IPR036291">
    <property type="entry name" value="NAD(P)-bd_dom_sf"/>
</dbReference>
<dbReference type="EC" id="1.5.1.2" evidence="3 5"/>
<dbReference type="Proteomes" id="UP001159427">
    <property type="component" value="Unassembled WGS sequence"/>
</dbReference>
<dbReference type="EMBL" id="CALNXI010000222">
    <property type="protein sequence ID" value="CAH3022502.1"/>
    <property type="molecule type" value="Genomic_DNA"/>
</dbReference>
<keyword evidence="5" id="KW-0560">Oxidoreductase</keyword>
<dbReference type="Gene3D" id="3.40.50.720">
    <property type="entry name" value="NAD(P)-binding Rossmann-like Domain"/>
    <property type="match status" value="1"/>
</dbReference>
<evidence type="ECO:0000256" key="5">
    <source>
        <dbReference type="RuleBase" id="RU003903"/>
    </source>
</evidence>
<dbReference type="InterPro" id="IPR008927">
    <property type="entry name" value="6-PGluconate_DH-like_C_sf"/>
</dbReference>
<dbReference type="Gene3D" id="1.10.3730.10">
    <property type="entry name" value="ProC C-terminal domain-like"/>
    <property type="match status" value="1"/>
</dbReference>
<comment type="caution">
    <text evidence="8">The sequence shown here is derived from an EMBL/GenBank/DDBJ whole genome shotgun (WGS) entry which is preliminary data.</text>
</comment>
<proteinExistence type="inferred from homology"/>
<accession>A0ABN8LZI0</accession>
<dbReference type="NCBIfam" id="TIGR00112">
    <property type="entry name" value="proC"/>
    <property type="match status" value="1"/>
</dbReference>
<comment type="pathway">
    <text evidence="1 5">Amino-acid biosynthesis; L-proline biosynthesis; L-proline from L-glutamate 5-semialdehyde: step 1/1.</text>
</comment>
<sequence>MSLISRLGFIGGGKAAQVLAKGFLSAGVIKPDEIFASAPSERDLKQFQLMGCNVTNDNKQVMKESNLIFLAIKAKVFPEVLKEISPVSTRNHLVASIAAGVTLDFMQRSLPGRSRAVRMMLNTPVQFREGVTAVTFGKFATDEDYALMHQLMSSVGYCFDVDEELMDVMTALTGGGPAYVYLAIEALADGAVRVGLNRQEAMKLAAKTAAGAARMVLESGQHPGELKDAVCSAGGSTIAGIQALEESGFRGSLIKAVYEATKRAKELGTNGINGISITR</sequence>
<dbReference type="HAMAP" id="MF_01925">
    <property type="entry name" value="P5C_reductase"/>
    <property type="match status" value="1"/>
</dbReference>
<dbReference type="PROSITE" id="PS00521">
    <property type="entry name" value="P5CR"/>
    <property type="match status" value="1"/>
</dbReference>
<evidence type="ECO:0000259" key="7">
    <source>
        <dbReference type="Pfam" id="PF14748"/>
    </source>
</evidence>
<dbReference type="Pfam" id="PF03807">
    <property type="entry name" value="F420_oxidored"/>
    <property type="match status" value="1"/>
</dbReference>
<dbReference type="InterPro" id="IPR028939">
    <property type="entry name" value="P5C_Rdtase_cat_N"/>
</dbReference>
<dbReference type="InterPro" id="IPR000304">
    <property type="entry name" value="Pyrroline-COOH_reductase"/>
</dbReference>
<evidence type="ECO:0000256" key="2">
    <source>
        <dbReference type="ARBA" id="ARBA00005525"/>
    </source>
</evidence>
<gene>
    <name evidence="8" type="ORF">PEVE_00015763</name>
</gene>
<keyword evidence="9" id="KW-1185">Reference proteome</keyword>
<dbReference type="Pfam" id="PF14748">
    <property type="entry name" value="P5CR_dimer"/>
    <property type="match status" value="1"/>
</dbReference>
<evidence type="ECO:0000256" key="3">
    <source>
        <dbReference type="ARBA" id="ARBA00012855"/>
    </source>
</evidence>
<dbReference type="PANTHER" id="PTHR11645">
    <property type="entry name" value="PYRROLINE-5-CARBOXYLATE REDUCTASE"/>
    <property type="match status" value="1"/>
</dbReference>
<dbReference type="PANTHER" id="PTHR11645:SF62">
    <property type="entry name" value="PYRROLINE-5-CARBOXYLATE REDUCTASE"/>
    <property type="match status" value="1"/>
</dbReference>
<organism evidence="8 9">
    <name type="scientific">Porites evermanni</name>
    <dbReference type="NCBI Taxonomy" id="104178"/>
    <lineage>
        <taxon>Eukaryota</taxon>
        <taxon>Metazoa</taxon>
        <taxon>Cnidaria</taxon>
        <taxon>Anthozoa</taxon>
        <taxon>Hexacorallia</taxon>
        <taxon>Scleractinia</taxon>
        <taxon>Fungiina</taxon>
        <taxon>Poritidae</taxon>
        <taxon>Porites</taxon>
    </lineage>
</organism>
<keyword evidence="5" id="KW-0521">NADP</keyword>
<evidence type="ECO:0000256" key="1">
    <source>
        <dbReference type="ARBA" id="ARBA00005205"/>
    </source>
</evidence>
<feature type="domain" description="Pyrroline-5-carboxylate reductase dimerisation" evidence="7">
    <location>
        <begin position="163"/>
        <end position="267"/>
    </location>
</feature>
<dbReference type="SUPFAM" id="SSF48179">
    <property type="entry name" value="6-phosphogluconate dehydrogenase C-terminal domain-like"/>
    <property type="match status" value="1"/>
</dbReference>
<comment type="similarity">
    <text evidence="2 5">Belongs to the pyrroline-5-carboxylate reductase family.</text>
</comment>
<comment type="catalytic activity">
    <reaction evidence="5">
        <text>L-proline + NADP(+) = (S)-1-pyrroline-5-carboxylate + NADPH + 2 H(+)</text>
        <dbReference type="Rhea" id="RHEA:14109"/>
        <dbReference type="ChEBI" id="CHEBI:15378"/>
        <dbReference type="ChEBI" id="CHEBI:17388"/>
        <dbReference type="ChEBI" id="CHEBI:57783"/>
        <dbReference type="ChEBI" id="CHEBI:58349"/>
        <dbReference type="ChEBI" id="CHEBI:60039"/>
        <dbReference type="EC" id="1.5.1.2"/>
    </reaction>
</comment>
<dbReference type="SUPFAM" id="SSF51735">
    <property type="entry name" value="NAD(P)-binding Rossmann-fold domains"/>
    <property type="match status" value="1"/>
</dbReference>
<evidence type="ECO:0000256" key="4">
    <source>
        <dbReference type="ARBA" id="ARBA00022650"/>
    </source>
</evidence>